<organism evidence="2 3">
    <name type="scientific">Devosia enhydra</name>
    <dbReference type="NCBI Taxonomy" id="665118"/>
    <lineage>
        <taxon>Bacteria</taxon>
        <taxon>Pseudomonadati</taxon>
        <taxon>Pseudomonadota</taxon>
        <taxon>Alphaproteobacteria</taxon>
        <taxon>Hyphomicrobiales</taxon>
        <taxon>Devosiaceae</taxon>
        <taxon>Devosia</taxon>
    </lineage>
</organism>
<accession>A0A1K2HWC4</accession>
<dbReference type="SMART" id="SM00642">
    <property type="entry name" value="Aamy"/>
    <property type="match status" value="1"/>
</dbReference>
<dbReference type="PANTHER" id="PTHR10357">
    <property type="entry name" value="ALPHA-AMYLASE FAMILY MEMBER"/>
    <property type="match status" value="1"/>
</dbReference>
<protein>
    <submittedName>
        <fullName evidence="2">Maltose alpha-D-glucosyltransferase/ alpha-amylase</fullName>
    </submittedName>
</protein>
<dbReference type="Gene3D" id="3.20.20.80">
    <property type="entry name" value="Glycosidases"/>
    <property type="match status" value="1"/>
</dbReference>
<dbReference type="SUPFAM" id="SSF51011">
    <property type="entry name" value="Glycosyl hydrolase domain"/>
    <property type="match status" value="1"/>
</dbReference>
<dbReference type="InterPro" id="IPR017853">
    <property type="entry name" value="GH"/>
</dbReference>
<evidence type="ECO:0000313" key="3">
    <source>
        <dbReference type="Proteomes" id="UP000183447"/>
    </source>
</evidence>
<dbReference type="AlphaFoldDB" id="A0A1K2HWC4"/>
<name>A0A1K2HWC4_9HYPH</name>
<dbReference type="EMBL" id="FPKU01000001">
    <property type="protein sequence ID" value="SFZ82935.1"/>
    <property type="molecule type" value="Genomic_DNA"/>
</dbReference>
<keyword evidence="2" id="KW-0808">Transferase</keyword>
<dbReference type="PANTHER" id="PTHR10357:SF219">
    <property type="entry name" value="MALTOSE ALPHA-D-GLUCOSYLTRANSFERASE"/>
    <property type="match status" value="1"/>
</dbReference>
<dbReference type="InterPro" id="IPR045857">
    <property type="entry name" value="O16G_dom_2"/>
</dbReference>
<dbReference type="CDD" id="cd11334">
    <property type="entry name" value="AmyAc_TreS"/>
    <property type="match status" value="1"/>
</dbReference>
<reference evidence="2 3" key="1">
    <citation type="submission" date="2016-11" db="EMBL/GenBank/DDBJ databases">
        <authorList>
            <person name="Jaros S."/>
            <person name="Januszkiewicz K."/>
            <person name="Wedrychowicz H."/>
        </authorList>
    </citation>
    <scope>NUCLEOTIDE SEQUENCE [LARGE SCALE GENOMIC DNA]</scope>
    <source>
        <strain evidence="2 3">ATCC 23634</strain>
    </source>
</reference>
<proteinExistence type="predicted"/>
<dbReference type="GO" id="GO:0005975">
    <property type="term" value="P:carbohydrate metabolic process"/>
    <property type="evidence" value="ECO:0007669"/>
    <property type="project" value="InterPro"/>
</dbReference>
<gene>
    <name evidence="2" type="ORF">SAMN02983003_1359</name>
</gene>
<dbReference type="SUPFAM" id="SSF51445">
    <property type="entry name" value="(Trans)glycosidases"/>
    <property type="match status" value="1"/>
</dbReference>
<dbReference type="OrthoDB" id="9805159at2"/>
<evidence type="ECO:0000313" key="2">
    <source>
        <dbReference type="EMBL" id="SFZ82935.1"/>
    </source>
</evidence>
<dbReference type="Gene3D" id="3.90.400.10">
    <property type="entry name" value="Oligo-1,6-glucosidase, Domain 2"/>
    <property type="match status" value="1"/>
</dbReference>
<sequence>MPNLWYKNAIVYCVDVEKFMDASGDGTGDFAGLADRLDHLERLGVTCIWLNPFFPSPNRDNGYDITDYYGVDPRYGTLGDFVEFMHAARDRGMRVIIDLVVNHTSTDHPWFQAARSDENSPFRDWYVWSKEKPENAHEGMVFPGVQDSIWSYDRTAKAWYLHRFYDHQADLNTANPAVREEILKIMGFWLALGVSGFRLDAVPFLIDTKGMKLEPGSFDPYSLLTEMHDFMAWRRAGAVLLAEANIPYSDAPAYFDGGDRMNMIFDFMLNQHLFLSLARGTAAPLRHTLQNRPRPDGLGQWANFLRNHDELDLGRLSIAEREEAFAALGPDASMQIYERGLRRRLAPMLEGDMSRLKLAYSLLFALPGTPVLWYGEEIGMGENLALPEREAVRTPMQWADEPNAGFSRAATANLIQPILADGDFGYQNVNVAQQVREPGSLLRSITRLVQTRRSTPEIGWGEWELVDVGRDDVLALSYSWRGARVVTVHNFSPEPVSFPLEIDGIDRFEPLLADHDAQSAILRGETLDMAGFGFCWLRCDGPRK</sequence>
<dbReference type="STRING" id="665118.SAMN02983003_1359"/>
<feature type="domain" description="Glycosyl hydrolase family 13 catalytic" evidence="1">
    <location>
        <begin position="13"/>
        <end position="408"/>
    </location>
</feature>
<dbReference type="Proteomes" id="UP000183447">
    <property type="component" value="Unassembled WGS sequence"/>
</dbReference>
<dbReference type="GO" id="GO:0016740">
    <property type="term" value="F:transferase activity"/>
    <property type="evidence" value="ECO:0007669"/>
    <property type="project" value="UniProtKB-KW"/>
</dbReference>
<keyword evidence="3" id="KW-1185">Reference proteome</keyword>
<evidence type="ECO:0000259" key="1">
    <source>
        <dbReference type="SMART" id="SM00642"/>
    </source>
</evidence>
<dbReference type="InterPro" id="IPR006047">
    <property type="entry name" value="GH13_cat_dom"/>
</dbReference>
<dbReference type="Pfam" id="PF00128">
    <property type="entry name" value="Alpha-amylase"/>
    <property type="match status" value="2"/>
</dbReference>